<dbReference type="SUPFAM" id="SSF50346">
    <property type="entry name" value="PRC-barrel domain"/>
    <property type="match status" value="1"/>
</dbReference>
<feature type="compositionally biased region" description="Basic and acidic residues" evidence="1">
    <location>
        <begin position="150"/>
        <end position="170"/>
    </location>
</feature>
<dbReference type="InterPro" id="IPR027275">
    <property type="entry name" value="PRC-brl_dom"/>
</dbReference>
<dbReference type="PANTHER" id="PTHR38463">
    <property type="entry name" value="STRESS RESPONSE PROTEIN YSNF"/>
    <property type="match status" value="1"/>
</dbReference>
<dbReference type="InterPro" id="IPR052967">
    <property type="entry name" value="Stress_Response_Assoc"/>
</dbReference>
<feature type="compositionally biased region" description="Basic and acidic residues" evidence="1">
    <location>
        <begin position="299"/>
        <end position="324"/>
    </location>
</feature>
<feature type="region of interest" description="Disordered" evidence="1">
    <location>
        <begin position="127"/>
        <end position="182"/>
    </location>
</feature>
<protein>
    <recommendedName>
        <fullName evidence="5">PRC-barrel domain-containing protein</fullName>
    </recommendedName>
</protein>
<dbReference type="Gene3D" id="3.90.50.10">
    <property type="entry name" value="Photosynthetic Reaction Center, subunit H, domain 2"/>
    <property type="match status" value="1"/>
</dbReference>
<evidence type="ECO:0000259" key="3">
    <source>
        <dbReference type="Pfam" id="PF09557"/>
    </source>
</evidence>
<feature type="domain" description="PRC-barrel" evidence="2">
    <location>
        <begin position="21"/>
        <end position="80"/>
    </location>
</feature>
<dbReference type="GO" id="GO:0030077">
    <property type="term" value="C:plasma membrane light-harvesting complex"/>
    <property type="evidence" value="ECO:0007669"/>
    <property type="project" value="InterPro"/>
</dbReference>
<organism evidence="4">
    <name type="scientific">uncultured Rubrobacteraceae bacterium</name>
    <dbReference type="NCBI Taxonomy" id="349277"/>
    <lineage>
        <taxon>Bacteria</taxon>
        <taxon>Bacillati</taxon>
        <taxon>Actinomycetota</taxon>
        <taxon>Rubrobacteria</taxon>
        <taxon>Rubrobacterales</taxon>
        <taxon>Rubrobacteraceae</taxon>
        <taxon>environmental samples</taxon>
    </lineage>
</organism>
<dbReference type="Pfam" id="PF05239">
    <property type="entry name" value="PRC"/>
    <property type="match status" value="1"/>
</dbReference>
<feature type="region of interest" description="Disordered" evidence="1">
    <location>
        <begin position="278"/>
        <end position="324"/>
    </location>
</feature>
<evidence type="ECO:0000256" key="1">
    <source>
        <dbReference type="SAM" id="MobiDB-lite"/>
    </source>
</evidence>
<name>A0A6J4NZ21_9ACTN</name>
<dbReference type="InterPro" id="IPR011033">
    <property type="entry name" value="PRC_barrel-like_sf"/>
</dbReference>
<dbReference type="Pfam" id="PF09557">
    <property type="entry name" value="DUF2382"/>
    <property type="match status" value="1"/>
</dbReference>
<accession>A0A6J4NZ21</accession>
<feature type="domain" description="DUF2382" evidence="3">
    <location>
        <begin position="184"/>
        <end position="290"/>
    </location>
</feature>
<dbReference type="InterPro" id="IPR019060">
    <property type="entry name" value="DUF2382"/>
</dbReference>
<reference evidence="4" key="1">
    <citation type="submission" date="2020-02" db="EMBL/GenBank/DDBJ databases">
        <authorList>
            <person name="Meier V. D."/>
        </authorList>
    </citation>
    <scope>NUCLEOTIDE SEQUENCE</scope>
    <source>
        <strain evidence="4">AVDCRST_MAG82</strain>
    </source>
</reference>
<evidence type="ECO:0000259" key="2">
    <source>
        <dbReference type="Pfam" id="PF05239"/>
    </source>
</evidence>
<sequence length="324" mass="36662">MEQRSDRFTGIEDQYAGYTGYDRDGDKIGKVDDLFIDENDQPEYIGVKMGFLGLSSTLIPWELCRIDEGDQRIEVSVDKETAKNGPTFDDDEEITPDLEERIRSHYGLQATGAGVPRGAYGEYYDETRTGDRTDAGTSSVGTAGPGTTMGDRDRGGEFREHAPGEEGVGEREDDLNDTDELRVQRTEEELRAGAREREAGRLNVRKRVRTDREQVRVPTRREEVNVERVPVNEERTGAEIGEDEVSVPVVEEEAVVDKQAVVKEEIRVRKDVVQDEEVVEEDVRKEEVDVDDATTTRGRSRDTDLDDETRGRTDRDDETGRRVR</sequence>
<gene>
    <name evidence="4" type="ORF">AVDCRST_MAG82-235</name>
</gene>
<dbReference type="PANTHER" id="PTHR38463:SF1">
    <property type="entry name" value="STRESS RESPONSE PROTEIN YSNF"/>
    <property type="match status" value="1"/>
</dbReference>
<evidence type="ECO:0000313" key="4">
    <source>
        <dbReference type="EMBL" id="CAA9401521.1"/>
    </source>
</evidence>
<dbReference type="EMBL" id="CADCVA010000029">
    <property type="protein sequence ID" value="CAA9401521.1"/>
    <property type="molecule type" value="Genomic_DNA"/>
</dbReference>
<dbReference type="AlphaFoldDB" id="A0A6J4NZ21"/>
<dbReference type="InterPro" id="IPR014747">
    <property type="entry name" value="Bac_photo_RC_H_C"/>
</dbReference>
<dbReference type="GO" id="GO:0019684">
    <property type="term" value="P:photosynthesis, light reaction"/>
    <property type="evidence" value="ECO:0007669"/>
    <property type="project" value="InterPro"/>
</dbReference>
<dbReference type="NCBIfam" id="TIGR02271">
    <property type="entry name" value="YsnF/AvaK domain"/>
    <property type="match status" value="1"/>
</dbReference>
<evidence type="ECO:0008006" key="5">
    <source>
        <dbReference type="Google" id="ProtNLM"/>
    </source>
</evidence>
<proteinExistence type="predicted"/>